<feature type="region of interest" description="Disordered" evidence="1">
    <location>
        <begin position="8"/>
        <end position="37"/>
    </location>
</feature>
<dbReference type="Proteomes" id="UP000789901">
    <property type="component" value="Unassembled WGS sequence"/>
</dbReference>
<protein>
    <submittedName>
        <fullName evidence="2">30333_t:CDS:1</fullName>
    </submittedName>
</protein>
<comment type="caution">
    <text evidence="2">The sequence shown here is derived from an EMBL/GenBank/DDBJ whole genome shotgun (WGS) entry which is preliminary data.</text>
</comment>
<evidence type="ECO:0000256" key="1">
    <source>
        <dbReference type="SAM" id="MobiDB-lite"/>
    </source>
</evidence>
<proteinExistence type="predicted"/>
<dbReference type="EMBL" id="CAJVQB010024654">
    <property type="protein sequence ID" value="CAG8804620.1"/>
    <property type="molecule type" value="Genomic_DNA"/>
</dbReference>
<feature type="non-terminal residue" evidence="2">
    <location>
        <position position="131"/>
    </location>
</feature>
<evidence type="ECO:0000313" key="3">
    <source>
        <dbReference type="Proteomes" id="UP000789901"/>
    </source>
</evidence>
<organism evidence="2 3">
    <name type="scientific">Gigaspora margarita</name>
    <dbReference type="NCBI Taxonomy" id="4874"/>
    <lineage>
        <taxon>Eukaryota</taxon>
        <taxon>Fungi</taxon>
        <taxon>Fungi incertae sedis</taxon>
        <taxon>Mucoromycota</taxon>
        <taxon>Glomeromycotina</taxon>
        <taxon>Glomeromycetes</taxon>
        <taxon>Diversisporales</taxon>
        <taxon>Gigasporaceae</taxon>
        <taxon>Gigaspora</taxon>
    </lineage>
</organism>
<evidence type="ECO:0000313" key="2">
    <source>
        <dbReference type="EMBL" id="CAG8804620.1"/>
    </source>
</evidence>
<sequence length="131" mass="14949">MEVLELYYNPGVSSEDGDENSTRLPRGHPTKKKEEKININETNKLWIKKGKYEAYEPHQESAEKYSRDNKVNNLKIGMEKEENFNTNDAPESDSSILNLIKTSPEVILVKVVLGKDRNLAPDPKQKSADMD</sequence>
<gene>
    <name evidence="2" type="ORF">GMARGA_LOCUS23904</name>
</gene>
<reference evidence="2 3" key="1">
    <citation type="submission" date="2021-06" db="EMBL/GenBank/DDBJ databases">
        <authorList>
            <person name="Kallberg Y."/>
            <person name="Tangrot J."/>
            <person name="Rosling A."/>
        </authorList>
    </citation>
    <scope>NUCLEOTIDE SEQUENCE [LARGE SCALE GENOMIC DNA]</scope>
    <source>
        <strain evidence="2 3">120-4 pot B 10/14</strain>
    </source>
</reference>
<name>A0ABN7VX36_GIGMA</name>
<keyword evidence="3" id="KW-1185">Reference proteome</keyword>
<accession>A0ABN7VX36</accession>